<dbReference type="InterPro" id="IPR037459">
    <property type="entry name" value="RhgT-like"/>
</dbReference>
<dbReference type="GO" id="GO:0016788">
    <property type="term" value="F:hydrolase activity, acting on ester bonds"/>
    <property type="evidence" value="ECO:0007669"/>
    <property type="project" value="InterPro"/>
</dbReference>
<feature type="compositionally biased region" description="Polar residues" evidence="3">
    <location>
        <begin position="244"/>
        <end position="260"/>
    </location>
</feature>
<dbReference type="PANTHER" id="PTHR43695">
    <property type="entry name" value="PUTATIVE (AFU_ORTHOLOGUE AFUA_2G17250)-RELATED"/>
    <property type="match status" value="1"/>
</dbReference>
<organism evidence="5 6">
    <name type="scientific">Psilocybe cyanescens</name>
    <dbReference type="NCBI Taxonomy" id="93625"/>
    <lineage>
        <taxon>Eukaryota</taxon>
        <taxon>Fungi</taxon>
        <taxon>Dikarya</taxon>
        <taxon>Basidiomycota</taxon>
        <taxon>Agaricomycotina</taxon>
        <taxon>Agaricomycetes</taxon>
        <taxon>Agaricomycetidae</taxon>
        <taxon>Agaricales</taxon>
        <taxon>Agaricineae</taxon>
        <taxon>Strophariaceae</taxon>
        <taxon>Psilocybe</taxon>
    </lineage>
</organism>
<keyword evidence="2" id="KW-0378">Hydrolase</keyword>
<dbReference type="Pfam" id="PF00657">
    <property type="entry name" value="Lipase_GDSL"/>
    <property type="match status" value="1"/>
</dbReference>
<comment type="caution">
    <text evidence="5">The sequence shown here is derived from an EMBL/GenBank/DDBJ whole genome shotgun (WGS) entry which is preliminary data.</text>
</comment>
<dbReference type="SUPFAM" id="SSF52266">
    <property type="entry name" value="SGNH hydrolase"/>
    <property type="match status" value="1"/>
</dbReference>
<name>A0A409X2D5_PSICY</name>
<comment type="similarity">
    <text evidence="1">Belongs to the 'GDSL' lipolytic enzyme family.</text>
</comment>
<accession>A0A409X2D5</accession>
<feature type="region of interest" description="Disordered" evidence="3">
    <location>
        <begin position="244"/>
        <end position="267"/>
    </location>
</feature>
<keyword evidence="4" id="KW-0732">Signal</keyword>
<dbReference type="OrthoDB" id="2141316at2759"/>
<sequence length="267" mass="27650">MLSFGIFTVLVAAVAAVSGQTVYLAGDSTMAKGGGGSGTDGWGQYLAQYVTLSVNNLGVAGRSARSYTEEGRFASLINAVKSGDFVVIEFGHNDGSAGAVDNGRQSAVGTDYSTTATVKSAKYVFISSLLIHDARTKINPVLAPTVGLPSLSTAGHTTSKTRVIHPDRVLPDPEQRMDGWTNGQVSAGPRFVGSDLASRYNSLGQNTVNTYFPNDHTHTSAAGANVVAQAFVKGLACGGSPLSQRLSNSGRQVSDEQIASDTAPFGN</sequence>
<evidence type="ECO:0000256" key="2">
    <source>
        <dbReference type="ARBA" id="ARBA00022801"/>
    </source>
</evidence>
<dbReference type="PANTHER" id="PTHR43695:SF1">
    <property type="entry name" value="RHAMNOGALACTURONAN ACETYLESTERASE"/>
    <property type="match status" value="1"/>
</dbReference>
<evidence type="ECO:0000256" key="4">
    <source>
        <dbReference type="SAM" id="SignalP"/>
    </source>
</evidence>
<feature type="signal peptide" evidence="4">
    <location>
        <begin position="1"/>
        <end position="19"/>
    </location>
</feature>
<dbReference type="EMBL" id="NHYD01002787">
    <property type="protein sequence ID" value="PPQ84910.1"/>
    <property type="molecule type" value="Genomic_DNA"/>
</dbReference>
<dbReference type="InParanoid" id="A0A409X2D5"/>
<dbReference type="AlphaFoldDB" id="A0A409X2D5"/>
<dbReference type="Proteomes" id="UP000283269">
    <property type="component" value="Unassembled WGS sequence"/>
</dbReference>
<dbReference type="InterPro" id="IPR001087">
    <property type="entry name" value="GDSL"/>
</dbReference>
<dbReference type="InterPro" id="IPR036514">
    <property type="entry name" value="SGNH_hydro_sf"/>
</dbReference>
<evidence type="ECO:0000313" key="5">
    <source>
        <dbReference type="EMBL" id="PPQ84910.1"/>
    </source>
</evidence>
<evidence type="ECO:0000256" key="1">
    <source>
        <dbReference type="ARBA" id="ARBA00008668"/>
    </source>
</evidence>
<proteinExistence type="inferred from homology"/>
<evidence type="ECO:0000313" key="6">
    <source>
        <dbReference type="Proteomes" id="UP000283269"/>
    </source>
</evidence>
<gene>
    <name evidence="5" type="ORF">CVT25_004578</name>
</gene>
<feature type="chain" id="PRO_5019059378" evidence="4">
    <location>
        <begin position="20"/>
        <end position="267"/>
    </location>
</feature>
<dbReference type="STRING" id="93625.A0A409X2D5"/>
<dbReference type="Gene3D" id="3.40.50.1110">
    <property type="entry name" value="SGNH hydrolase"/>
    <property type="match status" value="2"/>
</dbReference>
<protein>
    <submittedName>
        <fullName evidence="5">Uncharacterized protein</fullName>
    </submittedName>
</protein>
<evidence type="ECO:0000256" key="3">
    <source>
        <dbReference type="SAM" id="MobiDB-lite"/>
    </source>
</evidence>
<keyword evidence="6" id="KW-1185">Reference proteome</keyword>
<reference evidence="5 6" key="1">
    <citation type="journal article" date="2018" name="Evol. Lett.">
        <title>Horizontal gene cluster transfer increased hallucinogenic mushroom diversity.</title>
        <authorList>
            <person name="Reynolds H.T."/>
            <person name="Vijayakumar V."/>
            <person name="Gluck-Thaler E."/>
            <person name="Korotkin H.B."/>
            <person name="Matheny P.B."/>
            <person name="Slot J.C."/>
        </authorList>
    </citation>
    <scope>NUCLEOTIDE SEQUENCE [LARGE SCALE GENOMIC DNA]</scope>
    <source>
        <strain evidence="5 6">2631</strain>
    </source>
</reference>